<proteinExistence type="predicted"/>
<reference evidence="2" key="2">
    <citation type="submission" date="2023-01" db="EMBL/GenBank/DDBJ databases">
        <authorList>
            <person name="Petersen C."/>
        </authorList>
    </citation>
    <scope>NUCLEOTIDE SEQUENCE</scope>
    <source>
        <strain evidence="2">IBT 17514</strain>
    </source>
</reference>
<name>A0AAD6HSS6_9EURO</name>
<sequence length="157" mass="18210">MAEALTVVGAVASTLQLMEYTIRVFDRMNHYVRQIEETPEMMRYVGFHLQFFIQSLQRVQDHIDYEHFNPQTSSMIKMFIDECYSQMILLDNIMTKITPVDGDSKMTRSRKAIESLKQEKSLEKIVSRISGYVEKLLLFQNTVISGTTMASTKLVLK</sequence>
<gene>
    <name evidence="2" type="ORF">N7493_002923</name>
</gene>
<feature type="domain" description="NACHT-NTPase and P-loop NTPases N-terminal" evidence="1">
    <location>
        <begin position="11"/>
        <end position="136"/>
    </location>
</feature>
<dbReference type="Pfam" id="PF17107">
    <property type="entry name" value="SesA"/>
    <property type="match status" value="1"/>
</dbReference>
<evidence type="ECO:0000313" key="3">
    <source>
        <dbReference type="Proteomes" id="UP001215712"/>
    </source>
</evidence>
<organism evidence="2 3">
    <name type="scientific">Penicillium malachiteum</name>
    <dbReference type="NCBI Taxonomy" id="1324776"/>
    <lineage>
        <taxon>Eukaryota</taxon>
        <taxon>Fungi</taxon>
        <taxon>Dikarya</taxon>
        <taxon>Ascomycota</taxon>
        <taxon>Pezizomycotina</taxon>
        <taxon>Eurotiomycetes</taxon>
        <taxon>Eurotiomycetidae</taxon>
        <taxon>Eurotiales</taxon>
        <taxon>Aspergillaceae</taxon>
        <taxon>Penicillium</taxon>
    </lineage>
</organism>
<dbReference type="InterPro" id="IPR031352">
    <property type="entry name" value="SesA"/>
</dbReference>
<dbReference type="Proteomes" id="UP001215712">
    <property type="component" value="Unassembled WGS sequence"/>
</dbReference>
<accession>A0AAD6HSS6</accession>
<evidence type="ECO:0000313" key="2">
    <source>
        <dbReference type="EMBL" id="KAJ5734137.1"/>
    </source>
</evidence>
<protein>
    <recommendedName>
        <fullName evidence="1">NACHT-NTPase and P-loop NTPases N-terminal domain-containing protein</fullName>
    </recommendedName>
</protein>
<keyword evidence="3" id="KW-1185">Reference proteome</keyword>
<reference evidence="2" key="1">
    <citation type="journal article" date="2023" name="IMA Fungus">
        <title>Comparative genomic study of the Penicillium genus elucidates a diverse pangenome and 15 lateral gene transfer events.</title>
        <authorList>
            <person name="Petersen C."/>
            <person name="Sorensen T."/>
            <person name="Nielsen M.R."/>
            <person name="Sondergaard T.E."/>
            <person name="Sorensen J.L."/>
            <person name="Fitzpatrick D.A."/>
            <person name="Frisvad J.C."/>
            <person name="Nielsen K.L."/>
        </authorList>
    </citation>
    <scope>NUCLEOTIDE SEQUENCE</scope>
    <source>
        <strain evidence="2">IBT 17514</strain>
    </source>
</reference>
<comment type="caution">
    <text evidence="2">The sequence shown here is derived from an EMBL/GenBank/DDBJ whole genome shotgun (WGS) entry which is preliminary data.</text>
</comment>
<dbReference type="AlphaFoldDB" id="A0AAD6HSS6"/>
<dbReference type="EMBL" id="JAQJAN010000003">
    <property type="protein sequence ID" value="KAJ5734137.1"/>
    <property type="molecule type" value="Genomic_DNA"/>
</dbReference>
<evidence type="ECO:0000259" key="1">
    <source>
        <dbReference type="Pfam" id="PF17107"/>
    </source>
</evidence>